<evidence type="ECO:0000256" key="7">
    <source>
        <dbReference type="SAM" id="Phobius"/>
    </source>
</evidence>
<feature type="transmembrane region" description="Helical" evidence="7">
    <location>
        <begin position="32"/>
        <end position="54"/>
    </location>
</feature>
<keyword evidence="6 7" id="KW-0472">Membrane</keyword>
<dbReference type="PANTHER" id="PTHR11654">
    <property type="entry name" value="OLIGOPEPTIDE TRANSPORTER-RELATED"/>
    <property type="match status" value="1"/>
</dbReference>
<dbReference type="OrthoDB" id="8904098at2759"/>
<dbReference type="PROSITE" id="PS01258">
    <property type="entry name" value="BH2"/>
    <property type="match status" value="1"/>
</dbReference>
<keyword evidence="9" id="KW-1185">Reference proteome</keyword>
<dbReference type="InterPro" id="IPR000109">
    <property type="entry name" value="POT_fam"/>
</dbReference>
<evidence type="ECO:0000256" key="5">
    <source>
        <dbReference type="ARBA" id="ARBA00022989"/>
    </source>
</evidence>
<evidence type="ECO:0000256" key="2">
    <source>
        <dbReference type="ARBA" id="ARBA00005982"/>
    </source>
</evidence>
<sequence>MSSFFNCLLLALCFGVAVSLTLIVWIQDNRGWDWGFGISAISMLLALIIFAAGLPMYRIQVIQGTSDIIKIIEVYIAAIRNRNLRLPEDHTELYEIDKGKEAAQEAEIFPHRDIFRFLDKAAIQATFTGQHGKPEAPNP</sequence>
<evidence type="ECO:0000313" key="8">
    <source>
        <dbReference type="EMBL" id="KAB1221478.1"/>
    </source>
</evidence>
<dbReference type="GO" id="GO:0022857">
    <property type="term" value="F:transmembrane transporter activity"/>
    <property type="evidence" value="ECO:0007669"/>
    <property type="project" value="InterPro"/>
</dbReference>
<dbReference type="AlphaFoldDB" id="A0A6A1WCQ4"/>
<dbReference type="SUPFAM" id="SSF103473">
    <property type="entry name" value="MFS general substrate transporter"/>
    <property type="match status" value="1"/>
</dbReference>
<organism evidence="8 9">
    <name type="scientific">Morella rubra</name>
    <name type="common">Chinese bayberry</name>
    <dbReference type="NCBI Taxonomy" id="262757"/>
    <lineage>
        <taxon>Eukaryota</taxon>
        <taxon>Viridiplantae</taxon>
        <taxon>Streptophyta</taxon>
        <taxon>Embryophyta</taxon>
        <taxon>Tracheophyta</taxon>
        <taxon>Spermatophyta</taxon>
        <taxon>Magnoliopsida</taxon>
        <taxon>eudicotyledons</taxon>
        <taxon>Gunneridae</taxon>
        <taxon>Pentapetalae</taxon>
        <taxon>rosids</taxon>
        <taxon>fabids</taxon>
        <taxon>Fagales</taxon>
        <taxon>Myricaceae</taxon>
        <taxon>Morella</taxon>
    </lineage>
</organism>
<proteinExistence type="inferred from homology"/>
<dbReference type="InterPro" id="IPR020726">
    <property type="entry name" value="Bcl2_BH2_motif_CS"/>
</dbReference>
<keyword evidence="5 7" id="KW-1133">Transmembrane helix</keyword>
<keyword evidence="4 7" id="KW-0812">Transmembrane</keyword>
<evidence type="ECO:0000256" key="6">
    <source>
        <dbReference type="ARBA" id="ARBA00023136"/>
    </source>
</evidence>
<feature type="transmembrane region" description="Helical" evidence="7">
    <location>
        <begin position="7"/>
        <end position="26"/>
    </location>
</feature>
<evidence type="ECO:0000256" key="3">
    <source>
        <dbReference type="ARBA" id="ARBA00009458"/>
    </source>
</evidence>
<comment type="caution">
    <text evidence="8">The sequence shown here is derived from an EMBL/GenBank/DDBJ whole genome shotgun (WGS) entry which is preliminary data.</text>
</comment>
<evidence type="ECO:0000256" key="4">
    <source>
        <dbReference type="ARBA" id="ARBA00022692"/>
    </source>
</evidence>
<dbReference type="InterPro" id="IPR036259">
    <property type="entry name" value="MFS_trans_sf"/>
</dbReference>
<dbReference type="GO" id="GO:0016020">
    <property type="term" value="C:membrane"/>
    <property type="evidence" value="ECO:0007669"/>
    <property type="project" value="UniProtKB-SubCell"/>
</dbReference>
<dbReference type="Pfam" id="PF00854">
    <property type="entry name" value="PTR2"/>
    <property type="match status" value="1"/>
</dbReference>
<comment type="subcellular location">
    <subcellularLocation>
        <location evidence="1">Membrane</location>
        <topology evidence="1">Multi-pass membrane protein</topology>
    </subcellularLocation>
</comment>
<comment type="similarity">
    <text evidence="3">Belongs to the Bcl-2 family.</text>
</comment>
<dbReference type="Proteomes" id="UP000516437">
    <property type="component" value="Chromosome 2"/>
</dbReference>
<dbReference type="EMBL" id="RXIC02000020">
    <property type="protein sequence ID" value="KAB1221478.1"/>
    <property type="molecule type" value="Genomic_DNA"/>
</dbReference>
<gene>
    <name evidence="8" type="ORF">CJ030_MR2G028841</name>
</gene>
<evidence type="ECO:0000256" key="1">
    <source>
        <dbReference type="ARBA" id="ARBA00004141"/>
    </source>
</evidence>
<evidence type="ECO:0000313" key="9">
    <source>
        <dbReference type="Proteomes" id="UP000516437"/>
    </source>
</evidence>
<name>A0A6A1WCQ4_9ROSI</name>
<protein>
    <submittedName>
        <fullName evidence="8">Protein NRT1/ PTR FAMILY 5.1</fullName>
    </submittedName>
</protein>
<reference evidence="8 9" key="1">
    <citation type="journal article" date="2019" name="Plant Biotechnol. J.">
        <title>The red bayberry genome and genetic basis of sex determination.</title>
        <authorList>
            <person name="Jia H.M."/>
            <person name="Jia H.J."/>
            <person name="Cai Q.L."/>
            <person name="Wang Y."/>
            <person name="Zhao H.B."/>
            <person name="Yang W.F."/>
            <person name="Wang G.Y."/>
            <person name="Li Y.H."/>
            <person name="Zhan D.L."/>
            <person name="Shen Y.T."/>
            <person name="Niu Q.F."/>
            <person name="Chang L."/>
            <person name="Qiu J."/>
            <person name="Zhao L."/>
            <person name="Xie H.B."/>
            <person name="Fu W.Y."/>
            <person name="Jin J."/>
            <person name="Li X.W."/>
            <person name="Jiao Y."/>
            <person name="Zhou C.C."/>
            <person name="Tu T."/>
            <person name="Chai C.Y."/>
            <person name="Gao J.L."/>
            <person name="Fan L.J."/>
            <person name="van de Weg E."/>
            <person name="Wang J.Y."/>
            <person name="Gao Z.S."/>
        </authorList>
    </citation>
    <scope>NUCLEOTIDE SEQUENCE [LARGE SCALE GENOMIC DNA]</scope>
    <source>
        <tissue evidence="8">Leaves</tissue>
    </source>
</reference>
<accession>A0A6A1WCQ4</accession>
<comment type="similarity">
    <text evidence="2">Belongs to the major facilitator superfamily. Proton-dependent oligopeptide transporter (POT/PTR) (TC 2.A.17) family.</text>
</comment>
<dbReference type="Gene3D" id="1.20.1250.20">
    <property type="entry name" value="MFS general substrate transporter like domains"/>
    <property type="match status" value="1"/>
</dbReference>